<gene>
    <name evidence="15" type="ORF">BYL167_LOCUS9810</name>
    <name evidence="14" type="ORF">GIL414_LOCUS7136</name>
    <name evidence="13" type="ORF">MBJ925_LOCUS10521</name>
    <name evidence="16" type="ORF">SMN809_LOCUS12858</name>
</gene>
<dbReference type="EMBL" id="CAJOBH010002875">
    <property type="protein sequence ID" value="CAF3927248.1"/>
    <property type="molecule type" value="Genomic_DNA"/>
</dbReference>
<dbReference type="GO" id="GO:0016888">
    <property type="term" value="F:DNA endonuclease activity, producing 5'-phosphomonoesters"/>
    <property type="evidence" value="ECO:0007669"/>
    <property type="project" value="InterPro"/>
</dbReference>
<feature type="region of interest" description="Disordered" evidence="11">
    <location>
        <begin position="460"/>
        <end position="483"/>
    </location>
</feature>
<dbReference type="Pfam" id="PF00799">
    <property type="entry name" value="Gemini_AL1"/>
    <property type="match status" value="1"/>
</dbReference>
<keyword evidence="2" id="KW-0548">Nucleotidyltransferase</keyword>
<evidence type="ECO:0000256" key="9">
    <source>
        <dbReference type="ARBA" id="ARBA00023124"/>
    </source>
</evidence>
<evidence type="ECO:0000313" key="16">
    <source>
        <dbReference type="EMBL" id="CAF4018100.1"/>
    </source>
</evidence>
<evidence type="ECO:0000256" key="6">
    <source>
        <dbReference type="ARBA" id="ARBA00022741"/>
    </source>
</evidence>
<dbReference type="SUPFAM" id="SSF55464">
    <property type="entry name" value="Origin of replication-binding domain, RBD-like"/>
    <property type="match status" value="1"/>
</dbReference>
<dbReference type="Pfam" id="PF08283">
    <property type="entry name" value="Gemini_AL1_M"/>
    <property type="match status" value="1"/>
</dbReference>
<evidence type="ECO:0000256" key="2">
    <source>
        <dbReference type="ARBA" id="ARBA00022695"/>
    </source>
</evidence>
<dbReference type="AlphaFoldDB" id="A0A816NDD8"/>
<evidence type="ECO:0000256" key="3">
    <source>
        <dbReference type="ARBA" id="ARBA00022705"/>
    </source>
</evidence>
<keyword evidence="7" id="KW-0255">Endonuclease</keyword>
<dbReference type="GO" id="GO:0000166">
    <property type="term" value="F:nucleotide binding"/>
    <property type="evidence" value="ECO:0007669"/>
    <property type="project" value="UniProtKB-KW"/>
</dbReference>
<keyword evidence="10" id="KW-0238">DNA-binding</keyword>
<proteinExistence type="predicted"/>
<evidence type="ECO:0000256" key="1">
    <source>
        <dbReference type="ARBA" id="ARBA00022679"/>
    </source>
</evidence>
<dbReference type="GO" id="GO:0046872">
    <property type="term" value="F:metal ion binding"/>
    <property type="evidence" value="ECO:0007669"/>
    <property type="project" value="UniProtKB-KW"/>
</dbReference>
<dbReference type="PROSITE" id="PS52020">
    <property type="entry name" value="CRESS_DNA_REP"/>
    <property type="match status" value="1"/>
</dbReference>
<keyword evidence="3" id="KW-0235">DNA replication</keyword>
<dbReference type="InterPro" id="IPR027417">
    <property type="entry name" value="P-loop_NTPase"/>
</dbReference>
<dbReference type="Proteomes" id="UP000676336">
    <property type="component" value="Unassembled WGS sequence"/>
</dbReference>
<dbReference type="GO" id="GO:0003677">
    <property type="term" value="F:DNA binding"/>
    <property type="evidence" value="ECO:0007669"/>
    <property type="project" value="UniProtKB-KW"/>
</dbReference>
<feature type="compositionally biased region" description="Low complexity" evidence="11">
    <location>
        <begin position="464"/>
        <end position="477"/>
    </location>
</feature>
<accession>A0A816NDD8</accession>
<dbReference type="Gene3D" id="3.40.50.300">
    <property type="entry name" value="P-loop containing nucleotide triphosphate hydrolases"/>
    <property type="match status" value="1"/>
</dbReference>
<evidence type="ECO:0000313" key="14">
    <source>
        <dbReference type="EMBL" id="CAF3912370.1"/>
    </source>
</evidence>
<dbReference type="EMBL" id="CAJNRE010004441">
    <property type="protein sequence ID" value="CAF2034670.1"/>
    <property type="molecule type" value="Genomic_DNA"/>
</dbReference>
<evidence type="ECO:0000256" key="8">
    <source>
        <dbReference type="ARBA" id="ARBA00022801"/>
    </source>
</evidence>
<reference evidence="13" key="1">
    <citation type="submission" date="2021-02" db="EMBL/GenBank/DDBJ databases">
        <authorList>
            <person name="Nowell W R."/>
        </authorList>
    </citation>
    <scope>NUCLEOTIDE SEQUENCE</scope>
</reference>
<evidence type="ECO:0000256" key="4">
    <source>
        <dbReference type="ARBA" id="ARBA00022722"/>
    </source>
</evidence>
<protein>
    <recommendedName>
        <fullName evidence="12">CRESS-DNA virus Rep endonuclease domain-containing protein</fullName>
    </recommendedName>
</protein>
<evidence type="ECO:0000256" key="5">
    <source>
        <dbReference type="ARBA" id="ARBA00022723"/>
    </source>
</evidence>
<sequence>MDNSAPSISSIDVQNENEHVLDQSASSIIRYAAATTAPQFNQQSASVDMHDDRSQNNYDHQDKQTIARQNQFDLEGKNTALRRKKKNPRMNTDSFAITCWSNVPKEKLLECIIREFGQANVQYVCVANETGRKQGKPHLHVQIILKQKKEKKSWFLDKHAGVHCNYQITSNNRAWNSYILKDGDYVEFGTFRSKGTSSDPDCSSVPVSPLVDISNRSTKKITVRAQADERRKRKDEIADTLLCIAETSVSRAMEEARKILPYEFLQRSDNFYKSFNYVNKQYRQRQQLLHVKEFVWDLSFPDCTRQIHDVVSVWLRDDFRNPHRPKCLVIIGNTGTGKTSFALSLPGRVCYFKGRWCLNTWSDDARYLVFDDIPWDEFENRNFPNKKDLLSANGAVAVTDKYQPTVTINVTMPSIVLLNPGDEGSLTAIPVTEREKHQAEYWAQRAVVYRMDSNEYFYKQKDPSASSTSNATSDAQSRPLLGHDNEFIDDQRRWLAAQARRRTAVTTAAVVTGAAAVPSAAVVDDSIQQSSAMDIEDISS</sequence>
<dbReference type="GO" id="GO:0016779">
    <property type="term" value="F:nucleotidyltransferase activity"/>
    <property type="evidence" value="ECO:0007669"/>
    <property type="project" value="UniProtKB-KW"/>
</dbReference>
<feature type="domain" description="CRESS-DNA virus Rep endonuclease" evidence="12">
    <location>
        <begin position="89"/>
        <end position="191"/>
    </location>
</feature>
<dbReference type="Proteomes" id="UP000681967">
    <property type="component" value="Unassembled WGS sequence"/>
</dbReference>
<dbReference type="Gene3D" id="3.40.1310.20">
    <property type="match status" value="1"/>
</dbReference>
<evidence type="ECO:0000256" key="10">
    <source>
        <dbReference type="ARBA" id="ARBA00023125"/>
    </source>
</evidence>
<dbReference type="InterPro" id="IPR022692">
    <property type="entry name" value="Gemini_AL1_REP_central"/>
</dbReference>
<evidence type="ECO:0000313" key="13">
    <source>
        <dbReference type="EMBL" id="CAF2034670.1"/>
    </source>
</evidence>
<organism evidence="13 17">
    <name type="scientific">Rotaria magnacalcarata</name>
    <dbReference type="NCBI Taxonomy" id="392030"/>
    <lineage>
        <taxon>Eukaryota</taxon>
        <taxon>Metazoa</taxon>
        <taxon>Spiralia</taxon>
        <taxon>Gnathifera</taxon>
        <taxon>Rotifera</taxon>
        <taxon>Eurotatoria</taxon>
        <taxon>Bdelloidea</taxon>
        <taxon>Philodinida</taxon>
        <taxon>Philodinidae</taxon>
        <taxon>Rotaria</taxon>
    </lineage>
</organism>
<keyword evidence="9" id="KW-0190">Covalent protein-DNA linkage</keyword>
<keyword evidence="6" id="KW-0547">Nucleotide-binding</keyword>
<dbReference type="GO" id="GO:0006260">
    <property type="term" value="P:DNA replication"/>
    <property type="evidence" value="ECO:0007669"/>
    <property type="project" value="UniProtKB-KW"/>
</dbReference>
<dbReference type="EMBL" id="CAJOBI010004965">
    <property type="protein sequence ID" value="CAF4018100.1"/>
    <property type="molecule type" value="Genomic_DNA"/>
</dbReference>
<keyword evidence="4" id="KW-0540">Nuclease</keyword>
<comment type="caution">
    <text evidence="13">The sequence shown here is derived from an EMBL/GenBank/DDBJ whole genome shotgun (WGS) entry which is preliminary data.</text>
</comment>
<keyword evidence="8" id="KW-0378">Hydrolase</keyword>
<dbReference type="InterPro" id="IPR049912">
    <property type="entry name" value="CRESS_DNA_REP"/>
</dbReference>
<dbReference type="SUPFAM" id="SSF52540">
    <property type="entry name" value="P-loop containing nucleoside triphosphate hydrolases"/>
    <property type="match status" value="1"/>
</dbReference>
<evidence type="ECO:0000313" key="15">
    <source>
        <dbReference type="EMBL" id="CAF3927248.1"/>
    </source>
</evidence>
<evidence type="ECO:0000256" key="7">
    <source>
        <dbReference type="ARBA" id="ARBA00022759"/>
    </source>
</evidence>
<keyword evidence="5" id="KW-0479">Metal-binding</keyword>
<evidence type="ECO:0000313" key="17">
    <source>
        <dbReference type="Proteomes" id="UP000663824"/>
    </source>
</evidence>
<evidence type="ECO:0000259" key="12">
    <source>
        <dbReference type="PROSITE" id="PS52020"/>
    </source>
</evidence>
<name>A0A816NDD8_9BILA</name>
<evidence type="ECO:0000256" key="11">
    <source>
        <dbReference type="SAM" id="MobiDB-lite"/>
    </source>
</evidence>
<dbReference type="EMBL" id="CAJOBJ010002131">
    <property type="protein sequence ID" value="CAF3912370.1"/>
    <property type="molecule type" value="Genomic_DNA"/>
</dbReference>
<dbReference type="Proteomes" id="UP000663824">
    <property type="component" value="Unassembled WGS sequence"/>
</dbReference>
<keyword evidence="1" id="KW-0808">Transferase</keyword>
<dbReference type="Proteomes" id="UP000681720">
    <property type="component" value="Unassembled WGS sequence"/>
</dbReference>